<dbReference type="Pfam" id="PF06723">
    <property type="entry name" value="MreB_Mbl"/>
    <property type="match status" value="1"/>
</dbReference>
<gene>
    <name evidence="1" type="ORF">ANAPHAGO_00318</name>
</gene>
<evidence type="ECO:0000313" key="2">
    <source>
        <dbReference type="Proteomes" id="UP000055047"/>
    </source>
</evidence>
<protein>
    <submittedName>
        <fullName evidence="1">Uncharacterized protein</fullName>
    </submittedName>
</protein>
<accession>A0A098EF29</accession>
<dbReference type="InterPro" id="IPR056546">
    <property type="entry name" value="MreB_MamK-like"/>
</dbReference>
<name>A0A098EF29_ANAPH</name>
<evidence type="ECO:0000313" key="1">
    <source>
        <dbReference type="EMBL" id="CEG20412.1"/>
    </source>
</evidence>
<sequence length="39" mass="3844">MAAAIGADLPVSNPEGSMIVDTGSGITEVAITSISFSAY</sequence>
<dbReference type="AlphaFoldDB" id="A0A098EF29"/>
<organism evidence="1 2">
    <name type="scientific">Anaplasma phagocytophilum</name>
    <name type="common">Ehrlichia phagocytophila</name>
    <dbReference type="NCBI Taxonomy" id="948"/>
    <lineage>
        <taxon>Bacteria</taxon>
        <taxon>Pseudomonadati</taxon>
        <taxon>Pseudomonadota</taxon>
        <taxon>Alphaproteobacteria</taxon>
        <taxon>Rickettsiales</taxon>
        <taxon>Anaplasmataceae</taxon>
        <taxon>Anaplasma</taxon>
        <taxon>phagocytophilum group</taxon>
    </lineage>
</organism>
<dbReference type="Proteomes" id="UP000055047">
    <property type="component" value="Unassembled WGS sequence"/>
</dbReference>
<reference evidence="1 2" key="1">
    <citation type="submission" date="2014-09" db="EMBL/GenBank/DDBJ databases">
        <authorList>
            <person name="Loux Valentin"/>
            <person name="Dugat Thibaut"/>
        </authorList>
    </citation>
    <scope>NUCLEOTIDE SEQUENCE [LARGE SCALE GENOMIC DNA]</scope>
    <source>
        <strain evidence="1 2">BOV-10_179</strain>
    </source>
</reference>
<dbReference type="EMBL" id="CCXQ01000012">
    <property type="protein sequence ID" value="CEG20412.1"/>
    <property type="molecule type" value="Genomic_DNA"/>
</dbReference>
<proteinExistence type="predicted"/>